<reference evidence="3" key="1">
    <citation type="submission" date="2011-02" db="EMBL/GenBank/DDBJ databases">
        <title>The Genome Sequence of Capsaspora owczarzaki ATCC 30864.</title>
        <authorList>
            <person name="Russ C."/>
            <person name="Cuomo C."/>
            <person name="Burger G."/>
            <person name="Gray M.W."/>
            <person name="Holland P.W.H."/>
            <person name="King N."/>
            <person name="Lang F.B.F."/>
            <person name="Roger A.J."/>
            <person name="Ruiz-Trillo I."/>
            <person name="Young S.K."/>
            <person name="Zeng Q."/>
            <person name="Gargeya S."/>
            <person name="Alvarado L."/>
            <person name="Berlin A."/>
            <person name="Chapman S.B."/>
            <person name="Chen Z."/>
            <person name="Freedman E."/>
            <person name="Gellesch M."/>
            <person name="Goldberg J."/>
            <person name="Griggs A."/>
            <person name="Gujja S."/>
            <person name="Heilman E."/>
            <person name="Heiman D."/>
            <person name="Howarth C."/>
            <person name="Mehta T."/>
            <person name="Neiman D."/>
            <person name="Pearson M."/>
            <person name="Roberts A."/>
            <person name="Saif S."/>
            <person name="Shea T."/>
            <person name="Shenoy N."/>
            <person name="Sisk P."/>
            <person name="Stolte C."/>
            <person name="Sykes S."/>
            <person name="White J."/>
            <person name="Yandava C."/>
            <person name="Haas B."/>
            <person name="Nusbaum C."/>
            <person name="Birren B."/>
        </authorList>
    </citation>
    <scope>NUCLEOTIDE SEQUENCE</scope>
    <source>
        <strain evidence="3">ATCC 30864</strain>
    </source>
</reference>
<name>A0A0D2UPA4_CAPO3</name>
<dbReference type="InParanoid" id="A0A0D2UPA4"/>
<feature type="compositionally biased region" description="Low complexity" evidence="1">
    <location>
        <begin position="294"/>
        <end position="313"/>
    </location>
</feature>
<feature type="region of interest" description="Disordered" evidence="1">
    <location>
        <begin position="2063"/>
        <end position="2120"/>
    </location>
</feature>
<evidence type="ECO:0000313" key="3">
    <source>
        <dbReference type="Proteomes" id="UP000008743"/>
    </source>
</evidence>
<dbReference type="Proteomes" id="UP000008743">
    <property type="component" value="Unassembled WGS sequence"/>
</dbReference>
<feature type="region of interest" description="Disordered" evidence="1">
    <location>
        <begin position="288"/>
        <end position="317"/>
    </location>
</feature>
<feature type="region of interest" description="Disordered" evidence="1">
    <location>
        <begin position="138"/>
        <end position="168"/>
    </location>
</feature>
<organism evidence="2 3">
    <name type="scientific">Capsaspora owczarzaki (strain ATCC 30864)</name>
    <dbReference type="NCBI Taxonomy" id="595528"/>
    <lineage>
        <taxon>Eukaryota</taxon>
        <taxon>Filasterea</taxon>
        <taxon>Capsaspora</taxon>
    </lineage>
</organism>
<evidence type="ECO:0000256" key="1">
    <source>
        <dbReference type="SAM" id="MobiDB-lite"/>
    </source>
</evidence>
<feature type="compositionally biased region" description="Low complexity" evidence="1">
    <location>
        <begin position="1244"/>
        <end position="1253"/>
    </location>
</feature>
<sequence length="2198" mass="234425">MAATFRASLATQIPPPAPHAAALGSGSGDHSNSNRVVLSSGPGRHSHTAHAGSSGSQTRAAGGNGSDLAGNSAFQQPRVPSSSSSSSAMSAVASVVAAAACYALPEQLPSVAGLPHFVAAGFKQSDVAAASVAAAASSSQASHDQGDIPHPAMQNASRPPPPLQSDGLRRGYVKQQWIAQAQLLTDATTTTGTVPRSWSINNKTNARHVPLTTTTSLDARTLSPAVQPLRLPILLAATPVPPFQDFPLWVSRLFLILTQRLAHVTATDKASASHGSLVSSAAAGTHSNRHSFASTANNHHSLSSHSASTGSLHQASTADMNSSHDECLDVLDYMRWCLHLAAATLGTTAAASTNSSNSSSWSSSLPLHFGMQVDFSSHLGGAVAQNHTNQLETDHRRPDRGTTPPPAWCSSPELATRVALAIADEIDRLFARFPDLCLPQFAQQQRRFLASTFQLQLDVRWRLLDLLLDSLHVVHVAFSCCVCLVESDTIATRQIKAVAANAVVSLSHAYNRAATQLVACLVRLHVVHGKITAAPSYVERHSPVLELWQLLFGALDRYQLLCNQAHALQPDLRLPFYCKDTLRADGADSAVPLETRQFWATFNRVSHQLLARPSQFLAQVVHIDDAMAFAQPTSFWFVFEHLWKLLLPLAAIEANALPPSSCEPTGNWPLVLLLLSFTPLATETDGQTFGATPMALQPTDMPIAEQMRARLLEAAFGSSAAPSRGAVRFLVELQSRCLILSHVWPGHQYMLLAFWNYFRKTKLVDPTLQFPALLPVFLAEMAAQRATSLSTSLPLNAVLQSACARPAVTAATAGESSSSLTTASAALIPNAADTSFHLFIKLLLVQLSSCCPTLFVGLPSVPLHATAPCAEALQSADLRAADVKVLVKLASKFFVSFPQQVVVEQTDDESDTRSINVDTIQHTTASVINYASLALVLAALLPADQQDAATHRLCTLVDITSSSLASTVAVVDAIFLWIEFLQQQHRDISELASLVTRVVTRVGQEHRAVLETASKPVLAPVFATASSSHDFSSLATPLESYKSRRRLFALEEAMQKLLSTISRVVRRVPVSLHALRSYALPRGEIEDDWDETRMKVRQLSSSIVSLRSGLVASEFALLPEALASILSPDAGFKEPIKAEAIALLSSWLRQRRTPLVLPEPEPELDLHFNHEEAHDSLPPSAPPLASASAAAMEVEGADGGFALPGESASLMVDPFAPASQSLFAAGPPTFAHAHPDANRAPAASSDSQSQSQSYFDREDDARDNALFAALDAADLVFGASAPAPASVAMSRAARRRQQYAVEARRVLVLAYEQDRALVEFIHRSGVTRALQQLVQSRFRKPAQATLAPMHASRSPPRQSSGGLTSSVVLPFASSTSSGVQATSFQLFAQGIECLSELCLVLAEHGLEAWDTIWSAFGCVHSASSPSSTNHMPRSAFSGASAPPPPAATAQQQSQLAVQSRLWEGSTDERQLALRFANHTLAILPCEESAGDAVGISSAAQYGLLRLWITSAVEHHLTVQPEFTLRLTRLPAMARFLASTDIPSAAATSLEDFQAARIALLALFFRRLHEHYETRVSTPRVPTSLSAPQDAPLPGSAAWFALGEKVEEFRAVAINALLLPLSQALARCRNELETTLPESSEGYSLICQAISAVLFQHCPTLAYNNNSNPNVFATLIRSFTLPGFQGASLKLLRSRLACLRGIFTGVAQLDFVNDAFLHRTVATLIQSHLDCPDEATWQLVRAVPVVASSGGAPVCVSPLADAFFPSTRSEADAMAADTPQTTKLHQFRRWVLLCNIRLSLGISNVQPGFQFVLPSALEFVESMVVRNSLNAARALQDAQKPTSSSEMMLRHQTTALRFGALYFADAIAAVPGLLAALKSCSPVSNLALGAVKAIVCSVVKTICDRGKRLQDALAVVLKDVRAVLAQHRAHPATQENAVMVVVAAEEAAQAWQAAIQLWLVCIPALATVLLLHVVGDVCSRVFLRQTVPSSLTADAGALEDAVRQLGLLLPADVRSPPLLKASVVWPSKRFALALSELGNAGQAGGARMSLTGVATNTMIVSGRPIARPASSSSSSSLLSSSGGLAARPARMPPTTASAAVSSGSSAGLDEQPDPRPLPPPLTSQLFLTSTFSMLTSLSRTSPVVHAQVLAVAESRLQAIVVHPANARQELQLDVAKLISHLRSTNPAARGLVSAANPSK</sequence>
<feature type="region of interest" description="Disordered" evidence="1">
    <location>
        <begin position="1226"/>
        <end position="1258"/>
    </location>
</feature>
<proteinExistence type="predicted"/>
<feature type="region of interest" description="Disordered" evidence="1">
    <location>
        <begin position="1"/>
        <end position="85"/>
    </location>
</feature>
<accession>A0A0D2UPA4</accession>
<feature type="region of interest" description="Disordered" evidence="1">
    <location>
        <begin position="389"/>
        <end position="408"/>
    </location>
</feature>
<evidence type="ECO:0000313" key="2">
    <source>
        <dbReference type="EMBL" id="KJE96836.1"/>
    </source>
</evidence>
<feature type="compositionally biased region" description="Low complexity" evidence="1">
    <location>
        <begin position="2063"/>
        <end position="2106"/>
    </location>
</feature>
<dbReference type="EMBL" id="KE346372">
    <property type="protein sequence ID" value="KJE96836.1"/>
    <property type="molecule type" value="Genomic_DNA"/>
</dbReference>
<feature type="region of interest" description="Disordered" evidence="1">
    <location>
        <begin position="1427"/>
        <end position="1453"/>
    </location>
</feature>
<protein>
    <submittedName>
        <fullName evidence="2">Uncharacterized protein</fullName>
    </submittedName>
</protein>
<keyword evidence="3" id="KW-1185">Reference proteome</keyword>
<feature type="compositionally biased region" description="Polar residues" evidence="1">
    <location>
        <begin position="28"/>
        <end position="37"/>
    </location>
</feature>
<gene>
    <name evidence="2" type="ORF">CAOG_007098</name>
</gene>